<accession>I7BT59</accession>
<feature type="transmembrane region" description="Helical" evidence="1">
    <location>
        <begin position="1436"/>
        <end position="1459"/>
    </location>
</feature>
<keyword evidence="1" id="KW-0472">Membrane</keyword>
<evidence type="ECO:0000256" key="1">
    <source>
        <dbReference type="SAM" id="Phobius"/>
    </source>
</evidence>
<dbReference type="PANTHER" id="PTHR32305">
    <property type="match status" value="1"/>
</dbReference>
<dbReference type="InterPro" id="IPR022385">
    <property type="entry name" value="Rhs_assc_core"/>
</dbReference>
<evidence type="ECO:0008006" key="4">
    <source>
        <dbReference type="Google" id="ProtNLM"/>
    </source>
</evidence>
<name>I7BT59_PSEPT</name>
<keyword evidence="1" id="KW-1133">Transmembrane helix</keyword>
<dbReference type="InterPro" id="IPR031325">
    <property type="entry name" value="RHS_repeat"/>
</dbReference>
<dbReference type="RefSeq" id="WP_014859867.1">
    <property type="nucleotide sequence ID" value="NC_018220.1"/>
</dbReference>
<dbReference type="Pfam" id="PF05593">
    <property type="entry name" value="RHS_repeat"/>
    <property type="match status" value="1"/>
</dbReference>
<dbReference type="PATRIC" id="fig|1196325.3.peg.1497"/>
<dbReference type="Gene3D" id="2.180.10.10">
    <property type="entry name" value="RHS repeat-associated core"/>
    <property type="match status" value="2"/>
</dbReference>
<dbReference type="Proteomes" id="UP000006503">
    <property type="component" value="Chromosome"/>
</dbReference>
<dbReference type="HOGENOM" id="CLU_002146_1_0_6"/>
<dbReference type="EMBL" id="CP003734">
    <property type="protein sequence ID" value="AFO47352.1"/>
    <property type="molecule type" value="Genomic_DNA"/>
</dbReference>
<organism evidence="2 3">
    <name type="scientific">Pseudomonas putida (strain DOT-T1E)</name>
    <dbReference type="NCBI Taxonomy" id="1196325"/>
    <lineage>
        <taxon>Bacteria</taxon>
        <taxon>Pseudomonadati</taxon>
        <taxon>Pseudomonadota</taxon>
        <taxon>Gammaproteobacteria</taxon>
        <taxon>Pseudomonadales</taxon>
        <taxon>Pseudomonadaceae</taxon>
        <taxon>Pseudomonas</taxon>
    </lineage>
</organism>
<dbReference type="NCBIfam" id="TIGR03696">
    <property type="entry name" value="Rhs_assc_core"/>
    <property type="match status" value="1"/>
</dbReference>
<feature type="transmembrane region" description="Helical" evidence="1">
    <location>
        <begin position="1538"/>
        <end position="1556"/>
    </location>
</feature>
<dbReference type="InterPro" id="IPR050708">
    <property type="entry name" value="T6SS_VgrG/RHS"/>
</dbReference>
<dbReference type="InterPro" id="IPR006530">
    <property type="entry name" value="YD"/>
</dbReference>
<reference evidence="3" key="1">
    <citation type="journal article" date="2013" name="Microb. Biotechnol.">
        <title>Metabolic potential of the organic-solvent tolerant Pseudomonas putida DOT-T1E deduced from its annotated genome.</title>
        <authorList>
            <person name="Udaondo Z."/>
            <person name="Molina L."/>
            <person name="Daniels C."/>
            <person name="Gomez M.J."/>
            <person name="Molina-Henares M.A."/>
            <person name="Matilla M.A."/>
            <person name="Roca A."/>
            <person name="Fernandez M."/>
            <person name="Duque E."/>
            <person name="Segura A."/>
            <person name="Ramos J.L."/>
        </authorList>
    </citation>
    <scope>NUCLEOTIDE SEQUENCE [LARGE SCALE GENOMIC DNA]</scope>
    <source>
        <strain evidence="3">DOT-T1E</strain>
    </source>
</reference>
<dbReference type="KEGG" id="ppx:T1E_1497"/>
<dbReference type="PANTHER" id="PTHR32305:SF15">
    <property type="entry name" value="PROTEIN RHSA-RELATED"/>
    <property type="match status" value="1"/>
</dbReference>
<dbReference type="NCBIfam" id="TIGR01643">
    <property type="entry name" value="YD_repeat_2x"/>
    <property type="match status" value="1"/>
</dbReference>
<dbReference type="SUPFAM" id="SSF56399">
    <property type="entry name" value="ADP-ribosylation"/>
    <property type="match status" value="1"/>
</dbReference>
<feature type="transmembrane region" description="Helical" evidence="1">
    <location>
        <begin position="1471"/>
        <end position="1494"/>
    </location>
</feature>
<keyword evidence="1" id="KW-0812">Transmembrane</keyword>
<evidence type="ECO:0000313" key="2">
    <source>
        <dbReference type="EMBL" id="AFO47352.1"/>
    </source>
</evidence>
<protein>
    <recommendedName>
        <fullName evidence="4">RHS repeat-associated core domain-containing protein</fullName>
    </recommendedName>
</protein>
<gene>
    <name evidence="2" type="ordered locus">T1E_1497</name>
</gene>
<evidence type="ECO:0000313" key="3">
    <source>
        <dbReference type="Proteomes" id="UP000006503"/>
    </source>
</evidence>
<sequence length="1632" mass="182343">MSTESSLHSNALNFMSFMESGVDSRTGQYTLSIKLPELGANYFSGPELELSLNFNPLNMIDSGWGRGWNLSLTQFAPHTQVITTYSGESFKVTGSSGSRLQMQEQRLAHFHLYREPAGPGGNARYRVVHRSGLVEILEEMGSANGRIALPVEIYAATGHRIDLEYKPFNSSYMMLCSISDERKEILLEIERDDGRIELRERPYQGDNGQPVALYAMNLINTDWVASIVLPTRELASWRLDYALVNGLLCVSKIEPPTGAREYLYYQDRGHLFPGDARPPLPRVTRHVIEPRGGQPAFQRTYTYPGSNNFLGYGAGIGWSDNGLDNLYESKRYDFEYQTVETLRDEDGTALRDITRTFNRFHLLTSTRTVQNNCVHEVTMQYNIKDAPFNQQVSTLQMPIREQTRWSLANNITRSRLETVETTYDTSGNIIWRKLANGVTETQEWYGTQAEDGYPGDANGFVRHLKSKTTTPASSGRGQAPVLTQHYRYKALAPLAGNAITLNPMIVEHSETLTHAHDPAHPLEEKIYYYLDAPKSSLRHGRRYQEVVKRNKLETTTQYQFNSLLDPLGGHQVLETRKTLFGYDGAQRSTVQRRSLLHGEKLYELNENGVHTQWAYDALRRVTEERVSPETPFEAKKRYDYQLCASDADIARARVTNARGITTETELDGLGRPTRESRDNVLEARPGAFYEILAIQYDAYGNRVKESVTDWLEAQQYLHLVTKTRYDDWGEQCCTIGPDDVEQHNVLDPIGDANHQGAIRYSWREAGKVRSRPQVQNRNGRNIRFTHQARAISGKTETWLNLFNKPVLRKRLDALGELIGERRYSYDGLGRTLTETDERNHTTAFSYDAWGRMLTTEQPNKTLLTRTYAEHSAEDLPTRLVVTPANVQLPARQIGAQYFDGLDRLIGTTTGDRTEYFLFRDGESIPRQRINPAGETIELDYNLQLTNEPISNTAPEDHASFAYDPVSARLLSDDNRQCARRFEYNKANQLTAEHWEDKRDGKTWSRIHSSTLQDRLKNTHEPYGEDTTHEYNTKGRLISTLQGQLQAEFLYDDLGRIKFITSHDRASAQALETEIEYDDQDREVKRTWRQPGQPERTQETVWDKDDLLLSRTLQVGGVSRLVEKFGYDSHARLNMYNCTGPDQPRDALGRSIAMQVFNFDAYNNIELTVTSFTGGPAAERATFIHAERDPCQLQRIEYTPPRTEPDPEFSYDANGNLTRDEQARPIRYDSQNRLLGLNDSGAPDTYGYDAGGLLVSRPEAGERTLLLHDGQRLRMAVRDSLQTLYLHHDEQALGQQQKGSGAQSPLLLHTSASHSVIAESQAGSTRAVRYTAYGEQHADDPLLGTLGYNGEALDPDSGWYLLGSGYRAYNPVLMRFHSPDALSPFGAGGLNYYGYCQGNPITFRDPTGHYSIGYSGQSRSLADLKSYSLWQGRALGAIGWIGMGLGILFAAIGTVAAVVVTGGVAAPAMAAAWSAAGGGISGAGAAFSAGVGAIAGVSLATGIKLAATVATATLSVAGTTLQTEGILSGHETRNNIGTILNYSAAIFGLAVGALQLLSRITNIAVRTGSYAVTSITDDPLINSGKTLYDIKMARQIPHPIAPLSALKTKHFFPIAEDIPVGHKIYLPYAEIRR</sequence>
<proteinExistence type="predicted"/>